<reference evidence="2" key="1">
    <citation type="submission" date="2016-04" db="EMBL/GenBank/DDBJ databases">
        <authorList>
            <person name="Nguyen H.D."/>
            <person name="Kesanakurti P."/>
            <person name="Cullis J."/>
            <person name="Levesque C.A."/>
            <person name="Hambleton S."/>
        </authorList>
    </citation>
    <scope>NUCLEOTIDE SEQUENCE</scope>
    <source>
        <strain evidence="2">DAOMC 238032</strain>
    </source>
</reference>
<accession>A0A8T8TUM0</accession>
<dbReference type="Proteomes" id="UP000077671">
    <property type="component" value="Unassembled WGS sequence"/>
</dbReference>
<reference evidence="2" key="2">
    <citation type="journal article" date="2019" name="IMA Fungus">
        <title>Genome sequencing and comparison of five Tilletia species to identify candidate genes for the detection of regulated species infecting wheat.</title>
        <authorList>
            <person name="Nguyen H.D.T."/>
            <person name="Sultana T."/>
            <person name="Kesanakurti P."/>
            <person name="Hambleton S."/>
        </authorList>
    </citation>
    <scope>NUCLEOTIDE SEQUENCE</scope>
    <source>
        <strain evidence="2">DAOMC 238032</strain>
    </source>
</reference>
<dbReference type="AlphaFoldDB" id="A0A8T8TUM0"/>
<sequence length="66" mass="7779">MHIRKLGPKSIPDLGYHGKDLDEDNEDKDEVDEHEDEVDDGDEDEDVLMVRLEMDYSYIDWKIANK</sequence>
<comment type="caution">
    <text evidence="2">The sequence shown here is derived from an EMBL/GenBank/DDBJ whole genome shotgun (WGS) entry which is preliminary data.</text>
</comment>
<proteinExistence type="predicted"/>
<name>A0A8T8TUM0_9BASI</name>
<feature type="region of interest" description="Disordered" evidence="1">
    <location>
        <begin position="1"/>
        <end position="45"/>
    </location>
</feature>
<evidence type="ECO:0000256" key="1">
    <source>
        <dbReference type="SAM" id="MobiDB-lite"/>
    </source>
</evidence>
<organism evidence="2 3">
    <name type="scientific">Tilletia caries</name>
    <name type="common">wheat bunt fungus</name>
    <dbReference type="NCBI Taxonomy" id="13290"/>
    <lineage>
        <taxon>Eukaryota</taxon>
        <taxon>Fungi</taxon>
        <taxon>Dikarya</taxon>
        <taxon>Basidiomycota</taxon>
        <taxon>Ustilaginomycotina</taxon>
        <taxon>Exobasidiomycetes</taxon>
        <taxon>Tilletiales</taxon>
        <taxon>Tilletiaceae</taxon>
        <taxon>Tilletia</taxon>
    </lineage>
</organism>
<gene>
    <name evidence="2" type="ORF">A4X03_0g25</name>
</gene>
<protein>
    <submittedName>
        <fullName evidence="2">Uncharacterized protein</fullName>
    </submittedName>
</protein>
<evidence type="ECO:0000313" key="2">
    <source>
        <dbReference type="EMBL" id="KAE8265811.1"/>
    </source>
</evidence>
<feature type="compositionally biased region" description="Acidic residues" evidence="1">
    <location>
        <begin position="21"/>
        <end position="45"/>
    </location>
</feature>
<dbReference type="EMBL" id="LWDD02000001">
    <property type="protein sequence ID" value="KAE8265811.1"/>
    <property type="molecule type" value="Genomic_DNA"/>
</dbReference>
<evidence type="ECO:0000313" key="3">
    <source>
        <dbReference type="Proteomes" id="UP000077671"/>
    </source>
</evidence>